<feature type="coiled-coil region" evidence="1">
    <location>
        <begin position="54"/>
        <end position="81"/>
    </location>
</feature>
<evidence type="ECO:0000313" key="3">
    <source>
        <dbReference type="Proteomes" id="UP000245383"/>
    </source>
</evidence>
<dbReference type="AlphaFoldDB" id="A0A2T9YVM2"/>
<dbReference type="EMBL" id="MBFR01000033">
    <property type="protein sequence ID" value="PVU96403.1"/>
    <property type="molecule type" value="Genomic_DNA"/>
</dbReference>
<keyword evidence="1" id="KW-0175">Coiled coil</keyword>
<sequence length="121" mass="13859">METKINNIFADINKNINQESQKKYKEPEEHTIKLMQNKSITFKTQKQTTSQDQLAENINTLDELQKLLTEQKSDYKNSKEKAGQCIISNTHKKPVEIGLELSDQAIVSESSCPSTPNFKKE</sequence>
<gene>
    <name evidence="2" type="ORF">BB561_001185</name>
</gene>
<name>A0A2T9YVM2_9FUNG</name>
<comment type="caution">
    <text evidence="2">The sequence shown here is derived from an EMBL/GenBank/DDBJ whole genome shotgun (WGS) entry which is preliminary data.</text>
</comment>
<evidence type="ECO:0000313" key="2">
    <source>
        <dbReference type="EMBL" id="PVU96403.1"/>
    </source>
</evidence>
<dbReference type="Proteomes" id="UP000245383">
    <property type="component" value="Unassembled WGS sequence"/>
</dbReference>
<protein>
    <submittedName>
        <fullName evidence="2">Uncharacterized protein</fullName>
    </submittedName>
</protein>
<reference evidence="2 3" key="1">
    <citation type="journal article" date="2018" name="MBio">
        <title>Comparative Genomics Reveals the Core Gene Toolbox for the Fungus-Insect Symbiosis.</title>
        <authorList>
            <person name="Wang Y."/>
            <person name="Stata M."/>
            <person name="Wang W."/>
            <person name="Stajich J.E."/>
            <person name="White M.M."/>
            <person name="Moncalvo J.M."/>
        </authorList>
    </citation>
    <scope>NUCLEOTIDE SEQUENCE [LARGE SCALE GENOMIC DNA]</scope>
    <source>
        <strain evidence="2 3">SWE-8-4</strain>
    </source>
</reference>
<keyword evidence="3" id="KW-1185">Reference proteome</keyword>
<proteinExistence type="predicted"/>
<accession>A0A2T9YVM2</accession>
<organism evidence="2 3">
    <name type="scientific">Smittium simulii</name>
    <dbReference type="NCBI Taxonomy" id="133385"/>
    <lineage>
        <taxon>Eukaryota</taxon>
        <taxon>Fungi</taxon>
        <taxon>Fungi incertae sedis</taxon>
        <taxon>Zoopagomycota</taxon>
        <taxon>Kickxellomycotina</taxon>
        <taxon>Harpellomycetes</taxon>
        <taxon>Harpellales</taxon>
        <taxon>Legeriomycetaceae</taxon>
        <taxon>Smittium</taxon>
    </lineage>
</organism>
<evidence type="ECO:0000256" key="1">
    <source>
        <dbReference type="SAM" id="Coils"/>
    </source>
</evidence>